<dbReference type="GO" id="GO:0046872">
    <property type="term" value="F:metal ion binding"/>
    <property type="evidence" value="ECO:0007669"/>
    <property type="project" value="UniProtKB-UniRule"/>
</dbReference>
<comment type="catalytic activity">
    <reaction evidence="1">
        <text>O-phospho-L-seryl-[protein] + H2O = L-seryl-[protein] + phosphate</text>
        <dbReference type="Rhea" id="RHEA:20629"/>
        <dbReference type="Rhea" id="RHEA-COMP:9863"/>
        <dbReference type="Rhea" id="RHEA-COMP:11604"/>
        <dbReference type="ChEBI" id="CHEBI:15377"/>
        <dbReference type="ChEBI" id="CHEBI:29999"/>
        <dbReference type="ChEBI" id="CHEBI:43474"/>
        <dbReference type="ChEBI" id="CHEBI:83421"/>
        <dbReference type="EC" id="3.1.3.16"/>
    </reaction>
</comment>
<dbReference type="SMART" id="SM00332">
    <property type="entry name" value="PP2Cc"/>
    <property type="match status" value="1"/>
</dbReference>
<evidence type="ECO:0000259" key="2">
    <source>
        <dbReference type="PROSITE" id="PS51746"/>
    </source>
</evidence>
<feature type="domain" description="PPM-type phosphatase" evidence="2">
    <location>
        <begin position="65"/>
        <end position="356"/>
    </location>
</feature>
<dbReference type="AlphaFoldDB" id="A0A5C3NB69"/>
<dbReference type="GO" id="GO:0004722">
    <property type="term" value="F:protein serine/threonine phosphatase activity"/>
    <property type="evidence" value="ECO:0007669"/>
    <property type="project" value="UniProtKB-EC"/>
</dbReference>
<proteinExistence type="inferred from homology"/>
<reference evidence="3 4" key="1">
    <citation type="journal article" date="2019" name="Nat. Ecol. Evol.">
        <title>Megaphylogeny resolves global patterns of mushroom evolution.</title>
        <authorList>
            <person name="Varga T."/>
            <person name="Krizsan K."/>
            <person name="Foldi C."/>
            <person name="Dima B."/>
            <person name="Sanchez-Garcia M."/>
            <person name="Sanchez-Ramirez S."/>
            <person name="Szollosi G.J."/>
            <person name="Szarkandi J.G."/>
            <person name="Papp V."/>
            <person name="Albert L."/>
            <person name="Andreopoulos W."/>
            <person name="Angelini C."/>
            <person name="Antonin V."/>
            <person name="Barry K.W."/>
            <person name="Bougher N.L."/>
            <person name="Buchanan P."/>
            <person name="Buyck B."/>
            <person name="Bense V."/>
            <person name="Catcheside P."/>
            <person name="Chovatia M."/>
            <person name="Cooper J."/>
            <person name="Damon W."/>
            <person name="Desjardin D."/>
            <person name="Finy P."/>
            <person name="Geml J."/>
            <person name="Haridas S."/>
            <person name="Hughes K."/>
            <person name="Justo A."/>
            <person name="Karasinski D."/>
            <person name="Kautmanova I."/>
            <person name="Kiss B."/>
            <person name="Kocsube S."/>
            <person name="Kotiranta H."/>
            <person name="LaButti K.M."/>
            <person name="Lechner B.E."/>
            <person name="Liimatainen K."/>
            <person name="Lipzen A."/>
            <person name="Lukacs Z."/>
            <person name="Mihaltcheva S."/>
            <person name="Morgado L.N."/>
            <person name="Niskanen T."/>
            <person name="Noordeloos M.E."/>
            <person name="Ohm R.A."/>
            <person name="Ortiz-Santana B."/>
            <person name="Ovrebo C."/>
            <person name="Racz N."/>
            <person name="Riley R."/>
            <person name="Savchenko A."/>
            <person name="Shiryaev A."/>
            <person name="Soop K."/>
            <person name="Spirin V."/>
            <person name="Szebenyi C."/>
            <person name="Tomsovsky M."/>
            <person name="Tulloss R.E."/>
            <person name="Uehling J."/>
            <person name="Grigoriev I.V."/>
            <person name="Vagvolgyi C."/>
            <person name="Papp T."/>
            <person name="Martin F.M."/>
            <person name="Miettinen O."/>
            <person name="Hibbett D.S."/>
            <person name="Nagy L.G."/>
        </authorList>
    </citation>
    <scope>NUCLEOTIDE SEQUENCE [LARGE SCALE GENOMIC DNA]</scope>
    <source>
        <strain evidence="3 4">OMC1185</strain>
    </source>
</reference>
<dbReference type="PROSITE" id="PS51746">
    <property type="entry name" value="PPM_2"/>
    <property type="match status" value="1"/>
</dbReference>
<dbReference type="STRING" id="5364.A0A5C3NB69"/>
<comment type="cofactor">
    <cofactor evidence="1">
        <name>Mn(2+)</name>
        <dbReference type="ChEBI" id="CHEBI:29035"/>
    </cofactor>
</comment>
<comment type="catalytic activity">
    <reaction evidence="1">
        <text>O-phospho-L-threonyl-[protein] + H2O = L-threonyl-[protein] + phosphate</text>
        <dbReference type="Rhea" id="RHEA:47004"/>
        <dbReference type="Rhea" id="RHEA-COMP:11060"/>
        <dbReference type="Rhea" id="RHEA-COMP:11605"/>
        <dbReference type="ChEBI" id="CHEBI:15377"/>
        <dbReference type="ChEBI" id="CHEBI:30013"/>
        <dbReference type="ChEBI" id="CHEBI:43474"/>
        <dbReference type="ChEBI" id="CHEBI:61977"/>
        <dbReference type="EC" id="3.1.3.16"/>
    </reaction>
</comment>
<dbReference type="PANTHER" id="PTHR12320:SF1">
    <property type="entry name" value="PROTEIN PHOSPHATASE PTC7 HOMOLOG"/>
    <property type="match status" value="1"/>
</dbReference>
<evidence type="ECO:0000256" key="1">
    <source>
        <dbReference type="RuleBase" id="RU366020"/>
    </source>
</evidence>
<dbReference type="Gene3D" id="3.60.40.10">
    <property type="entry name" value="PPM-type phosphatase domain"/>
    <property type="match status" value="1"/>
</dbReference>
<evidence type="ECO:0000313" key="4">
    <source>
        <dbReference type="Proteomes" id="UP000305948"/>
    </source>
</evidence>
<evidence type="ECO:0000313" key="3">
    <source>
        <dbReference type="EMBL" id="TFK54894.1"/>
    </source>
</evidence>
<dbReference type="InterPro" id="IPR039123">
    <property type="entry name" value="PPTC7"/>
</dbReference>
<comment type="cofactor">
    <cofactor evidence="1">
        <name>Mg(2+)</name>
        <dbReference type="ChEBI" id="CHEBI:18420"/>
    </cofactor>
</comment>
<dbReference type="SUPFAM" id="SSF81606">
    <property type="entry name" value="PP2C-like"/>
    <property type="match status" value="1"/>
</dbReference>
<name>A0A5C3NB69_9AGAM</name>
<keyword evidence="1" id="KW-0904">Protein phosphatase</keyword>
<keyword evidence="1" id="KW-0378">Hydrolase</keyword>
<dbReference type="EMBL" id="ML213505">
    <property type="protein sequence ID" value="TFK54894.1"/>
    <property type="molecule type" value="Genomic_DNA"/>
</dbReference>
<organism evidence="3 4">
    <name type="scientific">Heliocybe sulcata</name>
    <dbReference type="NCBI Taxonomy" id="5364"/>
    <lineage>
        <taxon>Eukaryota</taxon>
        <taxon>Fungi</taxon>
        <taxon>Dikarya</taxon>
        <taxon>Basidiomycota</taxon>
        <taxon>Agaricomycotina</taxon>
        <taxon>Agaricomycetes</taxon>
        <taxon>Gloeophyllales</taxon>
        <taxon>Gloeophyllaceae</taxon>
        <taxon>Heliocybe</taxon>
    </lineage>
</organism>
<comment type="similarity">
    <text evidence="1">Belongs to the PP2C family.</text>
</comment>
<sequence length="360" mass="40179">MSLSLKHRRLAPSHCSSCRTLSTLSRPYRFHIAASWAGKPPDPRVKRVKSSFPPNSSILKWKDDQLARLHTSTWGTDPGEDFFYVQEMREQSGAYAEADKGVSVGVADGVGGWVDSGVDPSLFSQALMFHAHRYSKHGWAGEPEIDPMQEYEEREQVEGWEMTPKECLELSYDAVLRERAVSAGSSTACLLNLNASSGLLRSANLGDSGFSIIRSSQVFYRQEPQTHFFNCPKQLTKLPRGSRRYSSSAVDAPGDAELYETRLRSGDIVIVYTDGLSDNVFPSELVQICSLVSRQMEGTKSDDEQAQTMANRIVEYAKMCMHNRKRVSPFERAAAKEDMFFRGGKVDDVTVIVALVRETA</sequence>
<dbReference type="SMART" id="SM00331">
    <property type="entry name" value="PP2C_SIG"/>
    <property type="match status" value="1"/>
</dbReference>
<accession>A0A5C3NB69</accession>
<dbReference type="PANTHER" id="PTHR12320">
    <property type="entry name" value="PROTEIN PHOSPHATASE 2C"/>
    <property type="match status" value="1"/>
</dbReference>
<dbReference type="EC" id="3.1.3.16" evidence="1"/>
<dbReference type="OrthoDB" id="60843at2759"/>
<keyword evidence="1" id="KW-0479">Metal-binding</keyword>
<gene>
    <name evidence="3" type="ORF">OE88DRAFT_1732186</name>
</gene>
<keyword evidence="1" id="KW-0460">Magnesium</keyword>
<dbReference type="InterPro" id="IPR036457">
    <property type="entry name" value="PPM-type-like_dom_sf"/>
</dbReference>
<protein>
    <recommendedName>
        <fullName evidence="1">Protein phosphatase</fullName>
        <ecNumber evidence="1">3.1.3.16</ecNumber>
    </recommendedName>
</protein>
<dbReference type="InterPro" id="IPR001932">
    <property type="entry name" value="PPM-type_phosphatase-like_dom"/>
</dbReference>
<keyword evidence="4" id="KW-1185">Reference proteome</keyword>
<dbReference type="Proteomes" id="UP000305948">
    <property type="component" value="Unassembled WGS sequence"/>
</dbReference>
<keyword evidence="1" id="KW-0464">Manganese</keyword>